<dbReference type="KEGG" id="kbs:EPA93_48025"/>
<dbReference type="Gene3D" id="3.40.50.1820">
    <property type="entry name" value="alpha/beta hydrolase"/>
    <property type="match status" value="1"/>
</dbReference>
<dbReference type="InterPro" id="IPR029058">
    <property type="entry name" value="AB_hydrolase_fold"/>
</dbReference>
<dbReference type="AlphaFoldDB" id="A0A4P6K5P7"/>
<keyword evidence="2" id="KW-1185">Reference proteome</keyword>
<dbReference type="Proteomes" id="UP000290365">
    <property type="component" value="Chromosome"/>
</dbReference>
<name>A0A4P6K5P7_KTERU</name>
<gene>
    <name evidence="1" type="ORF">EPA93_48025</name>
</gene>
<dbReference type="EMBL" id="CP035758">
    <property type="protein sequence ID" value="QBD83303.1"/>
    <property type="molecule type" value="Genomic_DNA"/>
</dbReference>
<dbReference type="RefSeq" id="WP_129894369.1">
    <property type="nucleotide sequence ID" value="NZ_CP035758.1"/>
</dbReference>
<protein>
    <submittedName>
        <fullName evidence="1">Alpha/beta hydrolase</fullName>
    </submittedName>
</protein>
<sequence>MSGQLIQRIIVDQNVFELCSSGIGSPTIILDAGLRVNLDTWSTIFDRLAALTTTFCYNRLGVGGSGPVAPSLTTRATRRTSEQMAQELHTLLFQADVRPPYLLIGHSLGD</sequence>
<evidence type="ECO:0000313" key="1">
    <source>
        <dbReference type="EMBL" id="QBD83303.1"/>
    </source>
</evidence>
<dbReference type="SUPFAM" id="SSF53474">
    <property type="entry name" value="alpha/beta-Hydrolases"/>
    <property type="match status" value="1"/>
</dbReference>
<dbReference type="OrthoDB" id="59888at2"/>
<evidence type="ECO:0000313" key="2">
    <source>
        <dbReference type="Proteomes" id="UP000290365"/>
    </source>
</evidence>
<keyword evidence="1" id="KW-0378">Hydrolase</keyword>
<proteinExistence type="predicted"/>
<organism evidence="1 2">
    <name type="scientific">Ktedonosporobacter rubrisoli</name>
    <dbReference type="NCBI Taxonomy" id="2509675"/>
    <lineage>
        <taxon>Bacteria</taxon>
        <taxon>Bacillati</taxon>
        <taxon>Chloroflexota</taxon>
        <taxon>Ktedonobacteria</taxon>
        <taxon>Ktedonobacterales</taxon>
        <taxon>Ktedonosporobacteraceae</taxon>
        <taxon>Ktedonosporobacter</taxon>
    </lineage>
</organism>
<accession>A0A4P6K5P7</accession>
<reference evidence="1 2" key="1">
    <citation type="submission" date="2019-01" db="EMBL/GenBank/DDBJ databases">
        <title>Ktedonosporobacter rubrisoli SCAWS-G2.</title>
        <authorList>
            <person name="Huang Y."/>
            <person name="Yan B."/>
        </authorList>
    </citation>
    <scope>NUCLEOTIDE SEQUENCE [LARGE SCALE GENOMIC DNA]</scope>
    <source>
        <strain evidence="1 2">SCAWS-G2</strain>
    </source>
</reference>
<dbReference type="GO" id="GO:0016787">
    <property type="term" value="F:hydrolase activity"/>
    <property type="evidence" value="ECO:0007669"/>
    <property type="project" value="UniProtKB-KW"/>
</dbReference>